<feature type="transmembrane region" description="Helical" evidence="2">
    <location>
        <begin position="51"/>
        <end position="73"/>
    </location>
</feature>
<keyword evidence="2" id="KW-1133">Transmembrane helix</keyword>
<feature type="compositionally biased region" description="Low complexity" evidence="1">
    <location>
        <begin position="546"/>
        <end position="556"/>
    </location>
</feature>
<feature type="transmembrane region" description="Helical" evidence="2">
    <location>
        <begin position="151"/>
        <end position="170"/>
    </location>
</feature>
<evidence type="ECO:0000313" key="3">
    <source>
        <dbReference type="EMBL" id="MBM7086366.1"/>
    </source>
</evidence>
<feature type="region of interest" description="Disordered" evidence="1">
    <location>
        <begin position="509"/>
        <end position="556"/>
    </location>
</feature>
<comment type="caution">
    <text evidence="3">The sequence shown here is derived from an EMBL/GenBank/DDBJ whole genome shotgun (WGS) entry which is preliminary data.</text>
</comment>
<protein>
    <submittedName>
        <fullName evidence="3">Regulator</fullName>
    </submittedName>
</protein>
<dbReference type="PANTHER" id="PTHR31610:SF0">
    <property type="entry name" value="SLC26A_SULP TRANSPORTER DOMAIN-CONTAINING PROTEIN"/>
    <property type="match status" value="1"/>
</dbReference>
<accession>A0ABS2JJG5</accession>
<proteinExistence type="predicted"/>
<sequence length="556" mass="57192">MVPTKPPTVALPFWVRGDTNAFFGFGVNVLVNVLTLTGLCVAVVNLPEGEVFGTILPALGIALVVGNVYYTLLARRLARREQRTDVTALPYGPSVPHMFIVIFVIMLPIYLRTRDPVRAWEAGLAWAFIIGVIVLIGAFVGPYIRRYAPRAALLGTLAGISVTFISMNPAGQMWRTAWVALPVFALLLIGLLTDVKLPFQFPIGLAALLVGTAIGWAGGAMSVPDVTAAARDVAVAVPSFKLDLLLTGLGDMAPLLATAIPLGVYNFTEGMSNVESAATAGDHYNLRSVLLADGAGAVIGAALGSPFPPAVYVGHPGWKAAGGRTGYSMATGVVIAVLCFLGMFGLLATIFPTAAIVPILLYIGLLIGAQAFQATPRAHAAAVVAALIPNIAAWATSQIDNTLAAAGTTAATVGDEALNGAGVVYDGLLVLGQGAILAGLVLGAVVVFIIDKRFVRAAVFAGVGAVLSFVGLIHGEKIEWNANGPVALGYLFVAAICAVFALGRPAPRVPDPDEAELDRRHEPPAPAVSTAPATATAPPAPGGPADGTRPTSAVNG</sequence>
<dbReference type="Proteomes" id="UP000809587">
    <property type="component" value="Unassembled WGS sequence"/>
</dbReference>
<feature type="transmembrane region" description="Helical" evidence="2">
    <location>
        <begin position="457"/>
        <end position="475"/>
    </location>
</feature>
<organism evidence="3 4">
    <name type="scientific">Micromonospora humidisoli</name>
    <dbReference type="NCBI Taxonomy" id="2807622"/>
    <lineage>
        <taxon>Bacteria</taxon>
        <taxon>Bacillati</taxon>
        <taxon>Actinomycetota</taxon>
        <taxon>Actinomycetes</taxon>
        <taxon>Micromonosporales</taxon>
        <taxon>Micromonosporaceae</taxon>
        <taxon>Micromonospora</taxon>
    </lineage>
</organism>
<evidence type="ECO:0000256" key="1">
    <source>
        <dbReference type="SAM" id="MobiDB-lite"/>
    </source>
</evidence>
<evidence type="ECO:0000256" key="2">
    <source>
        <dbReference type="SAM" id="Phobius"/>
    </source>
</evidence>
<feature type="transmembrane region" description="Helical" evidence="2">
    <location>
        <begin position="327"/>
        <end position="347"/>
    </location>
</feature>
<feature type="transmembrane region" description="Helical" evidence="2">
    <location>
        <begin position="288"/>
        <end position="307"/>
    </location>
</feature>
<feature type="transmembrane region" description="Helical" evidence="2">
    <location>
        <begin position="123"/>
        <end position="144"/>
    </location>
</feature>
<dbReference type="PANTHER" id="PTHR31610">
    <property type="entry name" value="SLR0360 PROTEIN"/>
    <property type="match status" value="1"/>
</dbReference>
<feature type="transmembrane region" description="Helical" evidence="2">
    <location>
        <begin position="21"/>
        <end position="45"/>
    </location>
</feature>
<feature type="compositionally biased region" description="Low complexity" evidence="1">
    <location>
        <begin position="527"/>
        <end position="537"/>
    </location>
</feature>
<feature type="transmembrane region" description="Helical" evidence="2">
    <location>
        <begin position="428"/>
        <end position="450"/>
    </location>
</feature>
<keyword evidence="2" id="KW-0812">Transmembrane</keyword>
<reference evidence="3 4" key="1">
    <citation type="submission" date="2021-02" db="EMBL/GenBank/DDBJ databases">
        <authorList>
            <person name="Lee D.-H."/>
        </authorList>
    </citation>
    <scope>NUCLEOTIDE SEQUENCE [LARGE SCALE GENOMIC DNA]</scope>
    <source>
        <strain evidence="3 4">MMS20-R2-29</strain>
    </source>
</reference>
<dbReference type="EMBL" id="JAFEUO010000009">
    <property type="protein sequence ID" value="MBM7086366.1"/>
    <property type="molecule type" value="Genomic_DNA"/>
</dbReference>
<feature type="transmembrane region" description="Helical" evidence="2">
    <location>
        <begin position="176"/>
        <end position="193"/>
    </location>
</feature>
<feature type="transmembrane region" description="Helical" evidence="2">
    <location>
        <begin position="205"/>
        <end position="224"/>
    </location>
</feature>
<feature type="transmembrane region" description="Helical" evidence="2">
    <location>
        <begin position="244"/>
        <end position="267"/>
    </location>
</feature>
<feature type="transmembrane region" description="Helical" evidence="2">
    <location>
        <begin position="354"/>
        <end position="372"/>
    </location>
</feature>
<dbReference type="RefSeq" id="WP_204961550.1">
    <property type="nucleotide sequence ID" value="NZ_JAFEUO010000009.1"/>
</dbReference>
<feature type="transmembrane region" description="Helical" evidence="2">
    <location>
        <begin position="94"/>
        <end position="111"/>
    </location>
</feature>
<gene>
    <name evidence="3" type="ORF">JQN84_27940</name>
</gene>
<keyword evidence="2" id="KW-0472">Membrane</keyword>
<feature type="transmembrane region" description="Helical" evidence="2">
    <location>
        <begin position="487"/>
        <end position="503"/>
    </location>
</feature>
<keyword evidence="4" id="KW-1185">Reference proteome</keyword>
<evidence type="ECO:0000313" key="4">
    <source>
        <dbReference type="Proteomes" id="UP000809587"/>
    </source>
</evidence>
<name>A0ABS2JJG5_9ACTN</name>